<dbReference type="Pfam" id="PF00030">
    <property type="entry name" value="Crystall"/>
    <property type="match status" value="1"/>
</dbReference>
<evidence type="ECO:0000256" key="3">
    <source>
        <dbReference type="ARBA" id="ARBA00022613"/>
    </source>
</evidence>
<dbReference type="InterPro" id="IPR011024">
    <property type="entry name" value="G_crystallin-like"/>
</dbReference>
<evidence type="ECO:0000313" key="6">
    <source>
        <dbReference type="Ensembl" id="ENSLLEP00000031476.1"/>
    </source>
</evidence>
<comment type="similarity">
    <text evidence="2">Belongs to the beta/gamma-crystallin family.</text>
</comment>
<keyword evidence="4" id="KW-0677">Repeat</keyword>
<dbReference type="InterPro" id="IPR001064">
    <property type="entry name" value="Beta/gamma_crystallin"/>
</dbReference>
<dbReference type="Ensembl" id="ENSLLET00000032687.1">
    <property type="protein sequence ID" value="ENSLLEP00000031476.1"/>
    <property type="gene ID" value="ENSLLEG00000019922.1"/>
</dbReference>
<dbReference type="OrthoDB" id="8407241at2759"/>
<dbReference type="SUPFAM" id="SSF49695">
    <property type="entry name" value="gamma-Crystallin-like"/>
    <property type="match status" value="1"/>
</dbReference>
<dbReference type="GeneTree" id="ENSGT00940000163494"/>
<organism evidence="6 7">
    <name type="scientific">Leptobrachium leishanense</name>
    <name type="common">Leishan spiny toad</name>
    <dbReference type="NCBI Taxonomy" id="445787"/>
    <lineage>
        <taxon>Eukaryota</taxon>
        <taxon>Metazoa</taxon>
        <taxon>Chordata</taxon>
        <taxon>Craniata</taxon>
        <taxon>Vertebrata</taxon>
        <taxon>Euteleostomi</taxon>
        <taxon>Amphibia</taxon>
        <taxon>Batrachia</taxon>
        <taxon>Anura</taxon>
        <taxon>Pelobatoidea</taxon>
        <taxon>Megophryidae</taxon>
        <taxon>Leptobrachium</taxon>
    </lineage>
</organism>
<dbReference type="SMART" id="SM00247">
    <property type="entry name" value="XTALbg"/>
    <property type="match status" value="1"/>
</dbReference>
<dbReference type="PANTHER" id="PTHR11818">
    <property type="entry name" value="BETA/GAMMA CRYSTALLIN"/>
    <property type="match status" value="1"/>
</dbReference>
<dbReference type="Gene3D" id="2.60.20.10">
    <property type="entry name" value="Crystallins"/>
    <property type="match status" value="1"/>
</dbReference>
<comment type="function">
    <text evidence="1">Crystallins are the dominant structural components of the vertebrate eye lens.</text>
</comment>
<dbReference type="PANTHER" id="PTHR11818:SF119">
    <property type="entry name" value="GAMMA-CRYSTALLIN D"/>
    <property type="match status" value="1"/>
</dbReference>
<reference evidence="6" key="1">
    <citation type="submission" date="2025-08" db="UniProtKB">
        <authorList>
            <consortium name="Ensembl"/>
        </authorList>
    </citation>
    <scope>IDENTIFICATION</scope>
</reference>
<dbReference type="AlphaFoldDB" id="A0A8C5WE32"/>
<evidence type="ECO:0000256" key="2">
    <source>
        <dbReference type="ARBA" id="ARBA00009646"/>
    </source>
</evidence>
<proteinExistence type="inferred from homology"/>
<name>A0A8C5WE32_9ANUR</name>
<reference evidence="6" key="2">
    <citation type="submission" date="2025-09" db="UniProtKB">
        <authorList>
            <consortium name="Ensembl"/>
        </authorList>
    </citation>
    <scope>IDENTIFICATION</scope>
</reference>
<keyword evidence="7" id="KW-1185">Reference proteome</keyword>
<keyword evidence="3" id="KW-0273">Eye lens protein</keyword>
<accession>A0A8C5WE32</accession>
<dbReference type="PRINTS" id="PR01367">
    <property type="entry name" value="BGCRYSTALLIN"/>
</dbReference>
<dbReference type="GO" id="GO:0002088">
    <property type="term" value="P:lens development in camera-type eye"/>
    <property type="evidence" value="ECO:0007669"/>
    <property type="project" value="TreeGrafter"/>
</dbReference>
<dbReference type="Proteomes" id="UP000694569">
    <property type="component" value="Unplaced"/>
</dbReference>
<evidence type="ECO:0000259" key="5">
    <source>
        <dbReference type="SMART" id="SM00247"/>
    </source>
</evidence>
<dbReference type="GO" id="GO:0005212">
    <property type="term" value="F:structural constituent of eye lens"/>
    <property type="evidence" value="ECO:0007669"/>
    <property type="project" value="UniProtKB-KW"/>
</dbReference>
<dbReference type="InterPro" id="IPR050252">
    <property type="entry name" value="Beta/Gamma-Crystallin"/>
</dbReference>
<dbReference type="GO" id="GO:0007601">
    <property type="term" value="P:visual perception"/>
    <property type="evidence" value="ECO:0007669"/>
    <property type="project" value="TreeGrafter"/>
</dbReference>
<evidence type="ECO:0000256" key="1">
    <source>
        <dbReference type="ARBA" id="ARBA00003689"/>
    </source>
</evidence>
<sequence>MYHDMDSFLHQPAYPKIVFFEGKNFKGRSCKSSTDCPDLRTFFTRCNSVRVENGNCLLYEMRYYVGNQYFLKKGEYPDLQQCLGSKDLIRSCPTDPNVQRCPQGLFVCSGRL</sequence>
<dbReference type="FunFam" id="2.60.20.10:FF:000001">
    <property type="entry name" value="Crystallin gamma S"/>
    <property type="match status" value="1"/>
</dbReference>
<protein>
    <recommendedName>
        <fullName evidence="5">Beta/gamma crystallin 'Greek key' domain-containing protein</fullName>
    </recommendedName>
</protein>
<evidence type="ECO:0000313" key="7">
    <source>
        <dbReference type="Proteomes" id="UP000694569"/>
    </source>
</evidence>
<evidence type="ECO:0000256" key="4">
    <source>
        <dbReference type="ARBA" id="ARBA00022737"/>
    </source>
</evidence>
<feature type="domain" description="Beta/gamma crystallin 'Greek key'" evidence="5">
    <location>
        <begin position="16"/>
        <end position="95"/>
    </location>
</feature>